<keyword evidence="2" id="KW-1185">Reference proteome</keyword>
<accession>A0A1I1BJG7</accession>
<dbReference type="InterPro" id="IPR017972">
    <property type="entry name" value="Cyt_P450_CS"/>
</dbReference>
<protein>
    <recommendedName>
        <fullName evidence="3">Cytochrome P450</fullName>
    </recommendedName>
</protein>
<dbReference type="GO" id="GO:0016705">
    <property type="term" value="F:oxidoreductase activity, acting on paired donors, with incorporation or reduction of molecular oxygen"/>
    <property type="evidence" value="ECO:0007669"/>
    <property type="project" value="InterPro"/>
</dbReference>
<evidence type="ECO:0008006" key="3">
    <source>
        <dbReference type="Google" id="ProtNLM"/>
    </source>
</evidence>
<dbReference type="Proteomes" id="UP000243799">
    <property type="component" value="Unassembled WGS sequence"/>
</dbReference>
<dbReference type="InterPro" id="IPR036396">
    <property type="entry name" value="Cyt_P450_sf"/>
</dbReference>
<dbReference type="RefSeq" id="WP_091675078.1">
    <property type="nucleotide sequence ID" value="NZ_FOKG01000013.1"/>
</dbReference>
<dbReference type="GO" id="GO:0020037">
    <property type="term" value="F:heme binding"/>
    <property type="evidence" value="ECO:0007669"/>
    <property type="project" value="InterPro"/>
</dbReference>
<organism evidence="1 2">
    <name type="scientific">Amycolatopsis marina</name>
    <dbReference type="NCBI Taxonomy" id="490629"/>
    <lineage>
        <taxon>Bacteria</taxon>
        <taxon>Bacillati</taxon>
        <taxon>Actinomycetota</taxon>
        <taxon>Actinomycetes</taxon>
        <taxon>Pseudonocardiales</taxon>
        <taxon>Pseudonocardiaceae</taxon>
        <taxon>Amycolatopsis</taxon>
    </lineage>
</organism>
<sequence>MEISTSPVAATLADDRFAVPPVPAGIEWLRCTVARFSTGADHERRRALAVELLGEVSPGDLRARAVASPHTPPVELLAEALGIHGVRAPAVSAIGRAYHPHTATDPAALSAADRAVAELVARCGGVPDERTAAVLGLLVQACDATATLVARTVDAVRRGGNRGPDAVVADVLRDDPPVRVTRRIDQDGSVLELDLAAGGLPFGAGPHRCPGQAHAVAIAEGVAEALD</sequence>
<name>A0A1I1BJG7_9PSEU</name>
<dbReference type="STRING" id="490629.SAMN05216266_113178"/>
<dbReference type="AlphaFoldDB" id="A0A1I1BJG7"/>
<dbReference type="OrthoDB" id="5006855at2"/>
<dbReference type="GO" id="GO:0004497">
    <property type="term" value="F:monooxygenase activity"/>
    <property type="evidence" value="ECO:0007669"/>
    <property type="project" value="InterPro"/>
</dbReference>
<dbReference type="GO" id="GO:0005506">
    <property type="term" value="F:iron ion binding"/>
    <property type="evidence" value="ECO:0007669"/>
    <property type="project" value="InterPro"/>
</dbReference>
<evidence type="ECO:0000313" key="2">
    <source>
        <dbReference type="Proteomes" id="UP000243799"/>
    </source>
</evidence>
<dbReference type="EMBL" id="FOKG01000013">
    <property type="protein sequence ID" value="SFB48630.1"/>
    <property type="molecule type" value="Genomic_DNA"/>
</dbReference>
<evidence type="ECO:0000313" key="1">
    <source>
        <dbReference type="EMBL" id="SFB48630.1"/>
    </source>
</evidence>
<proteinExistence type="predicted"/>
<reference evidence="2" key="1">
    <citation type="submission" date="2016-10" db="EMBL/GenBank/DDBJ databases">
        <authorList>
            <person name="Varghese N."/>
            <person name="Submissions S."/>
        </authorList>
    </citation>
    <scope>NUCLEOTIDE SEQUENCE [LARGE SCALE GENOMIC DNA]</scope>
    <source>
        <strain evidence="2">CGMCC 4.3568</strain>
    </source>
</reference>
<dbReference type="SUPFAM" id="SSF48264">
    <property type="entry name" value="Cytochrome P450"/>
    <property type="match status" value="1"/>
</dbReference>
<dbReference type="PROSITE" id="PS00086">
    <property type="entry name" value="CYTOCHROME_P450"/>
    <property type="match status" value="1"/>
</dbReference>
<gene>
    <name evidence="1" type="ORF">SAMN05216266_113178</name>
</gene>